<gene>
    <name evidence="2" type="ORF">PCOR1329_LOCUS14053</name>
</gene>
<proteinExistence type="predicted"/>
<sequence length="211" mass="23125">EPAARAAPVPLRRAPPPRRSPPPRRGGRGRLACCRAARMWRGRAGRLLRLLLAGSVPRVLGAAADADLAEFQHDFQDFDANRDGQSTRRRCGSSSRETWTQRTCTSSSSTWTGTAVALSPWVNTWTTLCPTTASTTTHDMQQQYVDLYSQHNWVGSDNGVFHSALNAPRQKDVTNCLVRALAFGARKRALSSLHLELSPNSSCSISDGCMF</sequence>
<reference evidence="2" key="1">
    <citation type="submission" date="2023-10" db="EMBL/GenBank/DDBJ databases">
        <authorList>
            <person name="Chen Y."/>
            <person name="Shah S."/>
            <person name="Dougan E. K."/>
            <person name="Thang M."/>
            <person name="Chan C."/>
        </authorList>
    </citation>
    <scope>NUCLEOTIDE SEQUENCE [LARGE SCALE GENOMIC DNA]</scope>
</reference>
<comment type="caution">
    <text evidence="2">The sequence shown here is derived from an EMBL/GenBank/DDBJ whole genome shotgun (WGS) entry which is preliminary data.</text>
</comment>
<evidence type="ECO:0000256" key="1">
    <source>
        <dbReference type="SAM" id="MobiDB-lite"/>
    </source>
</evidence>
<accession>A0ABN9QQG4</accession>
<evidence type="ECO:0000313" key="3">
    <source>
        <dbReference type="Proteomes" id="UP001189429"/>
    </source>
</evidence>
<feature type="compositionally biased region" description="Low complexity" evidence="1">
    <location>
        <begin position="1"/>
        <end position="12"/>
    </location>
</feature>
<protein>
    <submittedName>
        <fullName evidence="2">Uncharacterized protein</fullName>
    </submittedName>
</protein>
<feature type="region of interest" description="Disordered" evidence="1">
    <location>
        <begin position="1"/>
        <end position="29"/>
    </location>
</feature>
<dbReference type="EMBL" id="CAUYUJ010004178">
    <property type="protein sequence ID" value="CAK0808462.1"/>
    <property type="molecule type" value="Genomic_DNA"/>
</dbReference>
<organism evidence="2 3">
    <name type="scientific">Prorocentrum cordatum</name>
    <dbReference type="NCBI Taxonomy" id="2364126"/>
    <lineage>
        <taxon>Eukaryota</taxon>
        <taxon>Sar</taxon>
        <taxon>Alveolata</taxon>
        <taxon>Dinophyceae</taxon>
        <taxon>Prorocentrales</taxon>
        <taxon>Prorocentraceae</taxon>
        <taxon>Prorocentrum</taxon>
    </lineage>
</organism>
<evidence type="ECO:0000313" key="2">
    <source>
        <dbReference type="EMBL" id="CAK0808462.1"/>
    </source>
</evidence>
<keyword evidence="3" id="KW-1185">Reference proteome</keyword>
<feature type="non-terminal residue" evidence="2">
    <location>
        <position position="1"/>
    </location>
</feature>
<name>A0ABN9QQG4_9DINO</name>
<dbReference type="Proteomes" id="UP001189429">
    <property type="component" value="Unassembled WGS sequence"/>
</dbReference>